<keyword evidence="3" id="KW-1003">Cell membrane</keyword>
<reference evidence="9 10" key="1">
    <citation type="submission" date="2020-09" db="EMBL/GenBank/DDBJ databases">
        <title>Paenibacillus sp. CAU 1523 isolated from sand of Haeundae Beach.</title>
        <authorList>
            <person name="Kim W."/>
        </authorList>
    </citation>
    <scope>NUCLEOTIDE SEQUENCE [LARGE SCALE GENOMIC DNA]</scope>
    <source>
        <strain evidence="9 10">CAU 1523</strain>
    </source>
</reference>
<keyword evidence="6 7" id="KW-0472">Membrane</keyword>
<feature type="transmembrane region" description="Helical" evidence="7">
    <location>
        <begin position="68"/>
        <end position="88"/>
    </location>
</feature>
<sequence length="268" mass="29374">MLRRWLTRSWIAWIVPSTLLLLWQIFGQLGWISTRILPTPIAVIEAFITLIGNGMLFDYIGTSTGRALIGFAIGGSIGFSLGLLNGIVPLAEKLTDTSIQMVRNIPHLALIPLVILWFGIDEAAKLFLVALGVAFPIYLNTFHGIRSVDPSLIEMGKVYGLRGWALFRNIILPGALPSILVGVRFALGTMWITLIVAETISADSGIGYMAMNAREFMQMDVVVLSILLYALLGKLSDSIAKLCERLFLQWHPNYGKGQQAGKKGVTSS</sequence>
<evidence type="ECO:0000256" key="6">
    <source>
        <dbReference type="ARBA" id="ARBA00023136"/>
    </source>
</evidence>
<keyword evidence="2 7" id="KW-0813">Transport</keyword>
<dbReference type="PANTHER" id="PTHR30151:SF38">
    <property type="entry name" value="ALIPHATIC SULFONATES TRANSPORT PERMEASE PROTEIN SSUC-RELATED"/>
    <property type="match status" value="1"/>
</dbReference>
<evidence type="ECO:0000259" key="8">
    <source>
        <dbReference type="PROSITE" id="PS50928"/>
    </source>
</evidence>
<evidence type="ECO:0000256" key="4">
    <source>
        <dbReference type="ARBA" id="ARBA00022692"/>
    </source>
</evidence>
<dbReference type="PROSITE" id="PS50928">
    <property type="entry name" value="ABC_TM1"/>
    <property type="match status" value="1"/>
</dbReference>
<evidence type="ECO:0000256" key="3">
    <source>
        <dbReference type="ARBA" id="ARBA00022475"/>
    </source>
</evidence>
<feature type="transmembrane region" description="Helical" evidence="7">
    <location>
        <begin position="165"/>
        <end position="183"/>
    </location>
</feature>
<dbReference type="CDD" id="cd06261">
    <property type="entry name" value="TM_PBP2"/>
    <property type="match status" value="1"/>
</dbReference>
<feature type="domain" description="ABC transmembrane type-1" evidence="8">
    <location>
        <begin position="60"/>
        <end position="240"/>
    </location>
</feature>
<dbReference type="InterPro" id="IPR035906">
    <property type="entry name" value="MetI-like_sf"/>
</dbReference>
<evidence type="ECO:0000256" key="5">
    <source>
        <dbReference type="ARBA" id="ARBA00022989"/>
    </source>
</evidence>
<dbReference type="PANTHER" id="PTHR30151">
    <property type="entry name" value="ALKANE SULFONATE ABC TRANSPORTER-RELATED, MEMBRANE SUBUNIT"/>
    <property type="match status" value="1"/>
</dbReference>
<feature type="transmembrane region" description="Helical" evidence="7">
    <location>
        <begin position="37"/>
        <end position="56"/>
    </location>
</feature>
<feature type="transmembrane region" description="Helical" evidence="7">
    <location>
        <begin position="100"/>
        <end position="119"/>
    </location>
</feature>
<dbReference type="RefSeq" id="WP_192024674.1">
    <property type="nucleotide sequence ID" value="NZ_JACYTN010000003.1"/>
</dbReference>
<gene>
    <name evidence="9" type="primary">ssuC</name>
    <name evidence="9" type="ORF">IFO66_07175</name>
</gene>
<organism evidence="9 10">
    <name type="scientific">Paenibacillus arenosi</name>
    <dbReference type="NCBI Taxonomy" id="2774142"/>
    <lineage>
        <taxon>Bacteria</taxon>
        <taxon>Bacillati</taxon>
        <taxon>Bacillota</taxon>
        <taxon>Bacilli</taxon>
        <taxon>Bacillales</taxon>
        <taxon>Paenibacillaceae</taxon>
        <taxon>Paenibacillus</taxon>
    </lineage>
</organism>
<name>A0ABR9AVQ5_9BACL</name>
<evidence type="ECO:0000256" key="7">
    <source>
        <dbReference type="RuleBase" id="RU363032"/>
    </source>
</evidence>
<evidence type="ECO:0000313" key="10">
    <source>
        <dbReference type="Proteomes" id="UP000634529"/>
    </source>
</evidence>
<comment type="subcellular location">
    <subcellularLocation>
        <location evidence="1 7">Cell membrane</location>
        <topology evidence="1 7">Multi-pass membrane protein</topology>
    </subcellularLocation>
</comment>
<evidence type="ECO:0000313" key="9">
    <source>
        <dbReference type="EMBL" id="MBD8498087.1"/>
    </source>
</evidence>
<proteinExistence type="inferred from homology"/>
<keyword evidence="4 7" id="KW-0812">Transmembrane</keyword>
<dbReference type="NCBIfam" id="NF008470">
    <property type="entry name" value="PRK11365.1"/>
    <property type="match status" value="1"/>
</dbReference>
<dbReference type="EMBL" id="JACYTN010000003">
    <property type="protein sequence ID" value="MBD8498087.1"/>
    <property type="molecule type" value="Genomic_DNA"/>
</dbReference>
<dbReference type="Gene3D" id="1.10.3720.10">
    <property type="entry name" value="MetI-like"/>
    <property type="match status" value="1"/>
</dbReference>
<keyword evidence="10" id="KW-1185">Reference proteome</keyword>
<comment type="caution">
    <text evidence="9">The sequence shown here is derived from an EMBL/GenBank/DDBJ whole genome shotgun (WGS) entry which is preliminary data.</text>
</comment>
<protein>
    <submittedName>
        <fullName evidence="9">Aliphatic sulfonate ABC transporter permease SsuC</fullName>
    </submittedName>
</protein>
<dbReference type="SUPFAM" id="SSF161098">
    <property type="entry name" value="MetI-like"/>
    <property type="match status" value="1"/>
</dbReference>
<dbReference type="Pfam" id="PF00528">
    <property type="entry name" value="BPD_transp_1"/>
    <property type="match status" value="1"/>
</dbReference>
<evidence type="ECO:0000256" key="2">
    <source>
        <dbReference type="ARBA" id="ARBA00022448"/>
    </source>
</evidence>
<dbReference type="InterPro" id="IPR000515">
    <property type="entry name" value="MetI-like"/>
</dbReference>
<comment type="similarity">
    <text evidence="7">Belongs to the binding-protein-dependent transport system permease family.</text>
</comment>
<dbReference type="Proteomes" id="UP000634529">
    <property type="component" value="Unassembled WGS sequence"/>
</dbReference>
<keyword evidence="5 7" id="KW-1133">Transmembrane helix</keyword>
<feature type="transmembrane region" description="Helical" evidence="7">
    <location>
        <begin position="126"/>
        <end position="145"/>
    </location>
</feature>
<evidence type="ECO:0000256" key="1">
    <source>
        <dbReference type="ARBA" id="ARBA00004651"/>
    </source>
</evidence>
<accession>A0ABR9AVQ5</accession>